<organism evidence="1 2">
    <name type="scientific">Cupriavidus basilensis</name>
    <dbReference type="NCBI Taxonomy" id="68895"/>
    <lineage>
        <taxon>Bacteria</taxon>
        <taxon>Pseudomonadati</taxon>
        <taxon>Pseudomonadota</taxon>
        <taxon>Betaproteobacteria</taxon>
        <taxon>Burkholderiales</taxon>
        <taxon>Burkholderiaceae</taxon>
        <taxon>Cupriavidus</taxon>
    </lineage>
</organism>
<protein>
    <submittedName>
        <fullName evidence="1">Uncharacterized protein</fullName>
    </submittedName>
</protein>
<dbReference type="RefSeq" id="WP_276265634.1">
    <property type="nucleotide sequence ID" value="NZ_JARJLM010000288.1"/>
</dbReference>
<name>A0ABT6ASG2_9BURK</name>
<dbReference type="Proteomes" id="UP001216674">
    <property type="component" value="Unassembled WGS sequence"/>
</dbReference>
<evidence type="ECO:0000313" key="1">
    <source>
        <dbReference type="EMBL" id="MDF3834641.1"/>
    </source>
</evidence>
<accession>A0ABT6ASG2</accession>
<dbReference type="EMBL" id="JARJLM010000288">
    <property type="protein sequence ID" value="MDF3834641.1"/>
    <property type="molecule type" value="Genomic_DNA"/>
</dbReference>
<gene>
    <name evidence="1" type="ORF">P3W85_16985</name>
</gene>
<evidence type="ECO:0000313" key="2">
    <source>
        <dbReference type="Proteomes" id="UP001216674"/>
    </source>
</evidence>
<reference evidence="1 2" key="1">
    <citation type="submission" date="2023-03" db="EMBL/GenBank/DDBJ databases">
        <title>Draft assemblies of triclosan tolerant bacteria isolated from returned activated sludge.</title>
        <authorList>
            <person name="Van Hamelsveld S."/>
        </authorList>
    </citation>
    <scope>NUCLEOTIDE SEQUENCE [LARGE SCALE GENOMIC DNA]</scope>
    <source>
        <strain evidence="1 2">GW210010_S58</strain>
    </source>
</reference>
<sequence>MKIQRNRIRVAAAVAAVEAEAATVVAAEVGLADAVETVVLNGI</sequence>
<comment type="caution">
    <text evidence="1">The sequence shown here is derived from an EMBL/GenBank/DDBJ whole genome shotgun (WGS) entry which is preliminary data.</text>
</comment>
<keyword evidence="2" id="KW-1185">Reference proteome</keyword>
<proteinExistence type="predicted"/>